<gene>
    <name evidence="3" type="ORF">HMEPL2_06290</name>
</gene>
<proteinExistence type="predicted"/>
<keyword evidence="4" id="KW-1185">Reference proteome</keyword>
<accession>A0A0D7UZ81</accession>
<keyword evidence="1" id="KW-0472">Membrane</keyword>
<sequence>MSSTVALILLALAVTVIAALGGYAFFLRKEVKRREEFRLDEERRAQQNSLENLDYVVSALVQEQVDITEGSWRCKVLLEIVDPSLSERPEFQAFAEVYSRTRHLKTHSARKQLTPRERMQEDKERLAVEDEMRPAVLAAAAEVIKWRAKGPSALH</sequence>
<evidence type="ECO:0000259" key="2">
    <source>
        <dbReference type="Pfam" id="PF10675"/>
    </source>
</evidence>
<organism evidence="3 4">
    <name type="scientific">Vreelandella aquamarina</name>
    <dbReference type="NCBI Taxonomy" id="77097"/>
    <lineage>
        <taxon>Bacteria</taxon>
        <taxon>Pseudomonadati</taxon>
        <taxon>Pseudomonadota</taxon>
        <taxon>Gammaproteobacteria</taxon>
        <taxon>Oceanospirillales</taxon>
        <taxon>Halomonadaceae</taxon>
        <taxon>Vreelandella</taxon>
    </lineage>
</organism>
<feature type="transmembrane region" description="Helical" evidence="1">
    <location>
        <begin position="6"/>
        <end position="26"/>
    </location>
</feature>
<dbReference type="OrthoDB" id="5740155at2"/>
<protein>
    <recommendedName>
        <fullName evidence="2">DUF2489 domain-containing protein</fullName>
    </recommendedName>
</protein>
<feature type="domain" description="DUF2489" evidence="2">
    <location>
        <begin position="17"/>
        <end position="142"/>
    </location>
</feature>
<dbReference type="RefSeq" id="WP_044629435.1">
    <property type="nucleotide sequence ID" value="NZ_AP022869.1"/>
</dbReference>
<dbReference type="EMBL" id="AP022869">
    <property type="protein sequence ID" value="BCB70278.1"/>
    <property type="molecule type" value="Genomic_DNA"/>
</dbReference>
<keyword evidence="1" id="KW-0812">Transmembrane</keyword>
<dbReference type="Pfam" id="PF10675">
    <property type="entry name" value="DUF2489"/>
    <property type="match status" value="1"/>
</dbReference>
<evidence type="ECO:0000313" key="3">
    <source>
        <dbReference type="EMBL" id="BCB70278.1"/>
    </source>
</evidence>
<dbReference type="AlphaFoldDB" id="A0A0D7UZ81"/>
<evidence type="ECO:0000313" key="4">
    <source>
        <dbReference type="Proteomes" id="UP000501053"/>
    </source>
</evidence>
<keyword evidence="1" id="KW-1133">Transmembrane helix</keyword>
<evidence type="ECO:0000256" key="1">
    <source>
        <dbReference type="SAM" id="Phobius"/>
    </source>
</evidence>
<dbReference type="InterPro" id="IPR019617">
    <property type="entry name" value="DUF2489"/>
</dbReference>
<reference evidence="3 4" key="1">
    <citation type="submission" date="2020-03" db="EMBL/GenBank/DDBJ databases">
        <title>Complete Genome Sequence of Halomonas meridiana strain Eplume2, isolated from hydrothermal-plume in the north east Pacific Ocean.</title>
        <authorList>
            <person name="Kurihara Y."/>
            <person name="Kawai S."/>
            <person name="Sakai A."/>
            <person name="Galipon J."/>
            <person name="Arakawa K."/>
        </authorList>
    </citation>
    <scope>NUCLEOTIDE SEQUENCE [LARGE SCALE GENOMIC DNA]</scope>
    <source>
        <strain evidence="3 4">Eplume2</strain>
    </source>
</reference>
<name>A0A0D7UZ81_9GAMM</name>
<dbReference type="Proteomes" id="UP000501053">
    <property type="component" value="Chromosome"/>
</dbReference>